<name>A0A542DKD2_AMYCI</name>
<gene>
    <name evidence="2" type="ORF">FB471_3151</name>
</gene>
<accession>A0A542DKD2</accession>
<dbReference type="AlphaFoldDB" id="A0A542DKD2"/>
<evidence type="ECO:0000259" key="1">
    <source>
        <dbReference type="Pfam" id="PF18029"/>
    </source>
</evidence>
<comment type="caution">
    <text evidence="2">The sequence shown here is derived from an EMBL/GenBank/DDBJ whole genome shotgun (WGS) entry which is preliminary data.</text>
</comment>
<dbReference type="Gene3D" id="3.10.180.10">
    <property type="entry name" value="2,3-Dihydroxybiphenyl 1,2-Dioxygenase, domain 1"/>
    <property type="match status" value="1"/>
</dbReference>
<dbReference type="InterPro" id="IPR029068">
    <property type="entry name" value="Glyas_Bleomycin-R_OHBP_Dase"/>
</dbReference>
<proteinExistence type="predicted"/>
<dbReference type="PANTHER" id="PTHR35908">
    <property type="entry name" value="HYPOTHETICAL FUSION PROTEIN"/>
    <property type="match status" value="1"/>
</dbReference>
<dbReference type="Proteomes" id="UP000320876">
    <property type="component" value="Unassembled WGS sequence"/>
</dbReference>
<dbReference type="EMBL" id="VFML01000001">
    <property type="protein sequence ID" value="TQJ03395.1"/>
    <property type="molecule type" value="Genomic_DNA"/>
</dbReference>
<dbReference type="CDD" id="cd06587">
    <property type="entry name" value="VOC"/>
    <property type="match status" value="1"/>
</dbReference>
<dbReference type="Pfam" id="PF18029">
    <property type="entry name" value="Glyoxalase_6"/>
    <property type="match status" value="1"/>
</dbReference>
<feature type="domain" description="Glyoxalase-like" evidence="1">
    <location>
        <begin position="14"/>
        <end position="123"/>
    </location>
</feature>
<dbReference type="OrthoDB" id="1645442at2"/>
<evidence type="ECO:0000313" key="3">
    <source>
        <dbReference type="Proteomes" id="UP000320876"/>
    </source>
</evidence>
<keyword evidence="3" id="KW-1185">Reference proteome</keyword>
<dbReference type="RefSeq" id="WP_141999089.1">
    <property type="nucleotide sequence ID" value="NZ_VFML01000001.1"/>
</dbReference>
<evidence type="ECO:0000313" key="2">
    <source>
        <dbReference type="EMBL" id="TQJ03395.1"/>
    </source>
</evidence>
<dbReference type="PANTHER" id="PTHR35908:SF1">
    <property type="entry name" value="CONSERVED PROTEIN"/>
    <property type="match status" value="1"/>
</dbReference>
<protein>
    <recommendedName>
        <fullName evidence="1">Glyoxalase-like domain-containing protein</fullName>
    </recommendedName>
</protein>
<sequence>MSAPSTTAVPTFGSVVLDCPDPVALAAFYADLLDWPAARGEDGWYTLSNPAGGPKIEFQRVADYRPPEWPSPASPQQFHLDLTVPDLAAAHERAIRLGATVLDTKPTSFWVYADPAGHPFCLCAC</sequence>
<organism evidence="2 3">
    <name type="scientific">Amycolatopsis cihanbeyliensis</name>
    <dbReference type="NCBI Taxonomy" id="1128664"/>
    <lineage>
        <taxon>Bacteria</taxon>
        <taxon>Bacillati</taxon>
        <taxon>Actinomycetota</taxon>
        <taxon>Actinomycetes</taxon>
        <taxon>Pseudonocardiales</taxon>
        <taxon>Pseudonocardiaceae</taxon>
        <taxon>Amycolatopsis</taxon>
    </lineage>
</organism>
<reference evidence="2 3" key="1">
    <citation type="submission" date="2019-06" db="EMBL/GenBank/DDBJ databases">
        <title>Sequencing the genomes of 1000 actinobacteria strains.</title>
        <authorList>
            <person name="Klenk H.-P."/>
        </authorList>
    </citation>
    <scope>NUCLEOTIDE SEQUENCE [LARGE SCALE GENOMIC DNA]</scope>
    <source>
        <strain evidence="2 3">DSM 45679</strain>
    </source>
</reference>
<dbReference type="SUPFAM" id="SSF54593">
    <property type="entry name" value="Glyoxalase/Bleomycin resistance protein/Dihydroxybiphenyl dioxygenase"/>
    <property type="match status" value="1"/>
</dbReference>
<dbReference type="InterPro" id="IPR041581">
    <property type="entry name" value="Glyoxalase_6"/>
</dbReference>